<dbReference type="PROSITE" id="PS50125">
    <property type="entry name" value="GUANYLATE_CYCLASE_2"/>
    <property type="match status" value="1"/>
</dbReference>
<feature type="domain" description="Guanylate cyclase" evidence="2">
    <location>
        <begin position="226"/>
        <end position="361"/>
    </location>
</feature>
<reference evidence="3" key="1">
    <citation type="submission" date="2018-07" db="EMBL/GenBank/DDBJ databases">
        <title>Genome assembly of strain Ka43.</title>
        <authorList>
            <person name="Kukolya J."/>
            <person name="Nagy I."/>
            <person name="Horvath B."/>
            <person name="Toth A."/>
        </authorList>
    </citation>
    <scope>NUCLEOTIDE SEQUENCE</scope>
    <source>
        <strain evidence="3">KB43</strain>
    </source>
</reference>
<evidence type="ECO:0000313" key="3">
    <source>
        <dbReference type="EMBL" id="MBE8717119.1"/>
    </source>
</evidence>
<proteinExistence type="predicted"/>
<organism evidence="3 4">
    <name type="scientific">Cellvibrio polysaccharolyticus</name>
    <dbReference type="NCBI Taxonomy" id="2082724"/>
    <lineage>
        <taxon>Bacteria</taxon>
        <taxon>Pseudomonadati</taxon>
        <taxon>Pseudomonadota</taxon>
        <taxon>Gammaproteobacteria</taxon>
        <taxon>Cellvibrionales</taxon>
        <taxon>Cellvibrionaceae</taxon>
        <taxon>Cellvibrio</taxon>
    </lineage>
</organism>
<dbReference type="GO" id="GO:0004016">
    <property type="term" value="F:adenylate cyclase activity"/>
    <property type="evidence" value="ECO:0007669"/>
    <property type="project" value="UniProtKB-ARBA"/>
</dbReference>
<sequence length="460" mass="52134">MISALPLTEPQTDSPLQQYYFRAIVCFAAAGTLASTLTWSDVNYIHAATIILLLTYAYCTYHFTRKLSGETLSKVTRWLSYCDAAFLGVVVSLTNFSLLPCIMFLTIIQFNALLSGGVRKWLEDNAAFAVGIIIALIIYQPKLILSSSIEISAASLIGIITYFLIYAVYMNQRFRKLSLVRQQLENEQKWHKIRAYKLSRYLPPTVWKAINEGKDEALQAERKKITVFFSDIKNFSELSEEMEAEALTELLNHYLTEMSRIVAQYGGTIDKFMGDAIMVLFGDSNSQGVKADCLHCVSMAIAMKKKMRSLRAEWYSQGIKNPLQIRMGINTGFCTVGTFGTSSHLNYTVLGTQVNLASRLESAAEPDEILISHETWSLVRDAIMCRDKGEIQVKGFTQPVRVYQVADFRRDLGKSQTFFEDRTEGFSLHMDIDKIRNYDKEKVIDFLETAANKLKEKVII</sequence>
<dbReference type="EMBL" id="PRDL01000001">
    <property type="protein sequence ID" value="MBE8717119.1"/>
    <property type="molecule type" value="Genomic_DNA"/>
</dbReference>
<feature type="transmembrane region" description="Helical" evidence="1">
    <location>
        <begin position="151"/>
        <end position="169"/>
    </location>
</feature>
<dbReference type="PANTHER" id="PTHR43081">
    <property type="entry name" value="ADENYLATE CYCLASE, TERMINAL-DIFFERENTIATION SPECIFIC-RELATED"/>
    <property type="match status" value="1"/>
</dbReference>
<dbReference type="InterPro" id="IPR050697">
    <property type="entry name" value="Adenylyl/Guanylyl_Cyclase_3/4"/>
</dbReference>
<comment type="caution">
    <text evidence="3">The sequence shown here is derived from an EMBL/GenBank/DDBJ whole genome shotgun (WGS) entry which is preliminary data.</text>
</comment>
<accession>A0A928YTK6</accession>
<dbReference type="SUPFAM" id="SSF55073">
    <property type="entry name" value="Nucleotide cyclase"/>
    <property type="match status" value="1"/>
</dbReference>
<dbReference type="Proteomes" id="UP000652567">
    <property type="component" value="Unassembled WGS sequence"/>
</dbReference>
<dbReference type="InterPro" id="IPR029787">
    <property type="entry name" value="Nucleotide_cyclase"/>
</dbReference>
<protein>
    <submittedName>
        <fullName evidence="3">Adenylate/guanylate cyclase domain-containing protein</fullName>
    </submittedName>
</protein>
<name>A0A928YTK6_9GAMM</name>
<dbReference type="RefSeq" id="WP_193908724.1">
    <property type="nucleotide sequence ID" value="NZ_PRDL01000001.1"/>
</dbReference>
<keyword evidence="4" id="KW-1185">Reference proteome</keyword>
<feature type="transmembrane region" description="Helical" evidence="1">
    <location>
        <begin position="44"/>
        <end position="64"/>
    </location>
</feature>
<dbReference type="InterPro" id="IPR001054">
    <property type="entry name" value="A/G_cyclase"/>
</dbReference>
<keyword evidence="1" id="KW-0472">Membrane</keyword>
<dbReference type="CDD" id="cd07302">
    <property type="entry name" value="CHD"/>
    <property type="match status" value="1"/>
</dbReference>
<dbReference type="GO" id="GO:0035556">
    <property type="term" value="P:intracellular signal transduction"/>
    <property type="evidence" value="ECO:0007669"/>
    <property type="project" value="InterPro"/>
</dbReference>
<dbReference type="PANTHER" id="PTHR43081:SF18">
    <property type="entry name" value="BLL7624 PROTEIN"/>
    <property type="match status" value="1"/>
</dbReference>
<evidence type="ECO:0000259" key="2">
    <source>
        <dbReference type="PROSITE" id="PS50125"/>
    </source>
</evidence>
<dbReference type="Pfam" id="PF05230">
    <property type="entry name" value="MASE2"/>
    <property type="match status" value="1"/>
</dbReference>
<dbReference type="Pfam" id="PF00211">
    <property type="entry name" value="Guanylate_cyc"/>
    <property type="match status" value="1"/>
</dbReference>
<keyword evidence="1" id="KW-0812">Transmembrane</keyword>
<evidence type="ECO:0000313" key="4">
    <source>
        <dbReference type="Proteomes" id="UP000652567"/>
    </source>
</evidence>
<dbReference type="GO" id="GO:0006171">
    <property type="term" value="P:cAMP biosynthetic process"/>
    <property type="evidence" value="ECO:0007669"/>
    <property type="project" value="TreeGrafter"/>
</dbReference>
<feature type="transmembrane region" description="Helical" evidence="1">
    <location>
        <begin position="126"/>
        <end position="145"/>
    </location>
</feature>
<dbReference type="AlphaFoldDB" id="A0A928YTK6"/>
<keyword evidence="1" id="KW-1133">Transmembrane helix</keyword>
<dbReference type="Gene3D" id="3.30.70.1230">
    <property type="entry name" value="Nucleotide cyclase"/>
    <property type="match status" value="1"/>
</dbReference>
<dbReference type="InterPro" id="IPR007894">
    <property type="entry name" value="MASE2"/>
</dbReference>
<feature type="transmembrane region" description="Helical" evidence="1">
    <location>
        <begin position="20"/>
        <end position="37"/>
    </location>
</feature>
<feature type="transmembrane region" description="Helical" evidence="1">
    <location>
        <begin position="84"/>
        <end position="114"/>
    </location>
</feature>
<evidence type="ECO:0000256" key="1">
    <source>
        <dbReference type="SAM" id="Phobius"/>
    </source>
</evidence>
<dbReference type="SMART" id="SM00044">
    <property type="entry name" value="CYCc"/>
    <property type="match status" value="1"/>
</dbReference>
<gene>
    <name evidence="3" type="ORF">C4F51_07940</name>
</gene>